<dbReference type="EMBL" id="JXTB01000959">
    <property type="protein sequence ID" value="PON31684.1"/>
    <property type="molecule type" value="Genomic_DNA"/>
</dbReference>
<evidence type="ECO:0008006" key="3">
    <source>
        <dbReference type="Google" id="ProtNLM"/>
    </source>
</evidence>
<dbReference type="OrthoDB" id="1751518at2759"/>
<keyword evidence="2" id="KW-1185">Reference proteome</keyword>
<proteinExistence type="predicted"/>
<comment type="caution">
    <text evidence="1">The sequence shown here is derived from an EMBL/GenBank/DDBJ whole genome shotgun (WGS) entry which is preliminary data.</text>
</comment>
<reference evidence="2" key="1">
    <citation type="submission" date="2016-06" db="EMBL/GenBank/DDBJ databases">
        <title>Parallel loss of symbiosis genes in relatives of nitrogen-fixing non-legume Parasponia.</title>
        <authorList>
            <person name="Van Velzen R."/>
            <person name="Holmer R."/>
            <person name="Bu F."/>
            <person name="Rutten L."/>
            <person name="Van Zeijl A."/>
            <person name="Liu W."/>
            <person name="Santuari L."/>
            <person name="Cao Q."/>
            <person name="Sharma T."/>
            <person name="Shen D."/>
            <person name="Roswanjaya Y."/>
            <person name="Wardhani T."/>
            <person name="Kalhor M.S."/>
            <person name="Jansen J."/>
            <person name="Van den Hoogen J."/>
            <person name="Gungor B."/>
            <person name="Hartog M."/>
            <person name="Hontelez J."/>
            <person name="Verver J."/>
            <person name="Yang W.-C."/>
            <person name="Schijlen E."/>
            <person name="Repin R."/>
            <person name="Schilthuizen M."/>
            <person name="Schranz E."/>
            <person name="Heidstra R."/>
            <person name="Miyata K."/>
            <person name="Fedorova E."/>
            <person name="Kohlen W."/>
            <person name="Bisseling T."/>
            <person name="Smit S."/>
            <person name="Geurts R."/>
        </authorList>
    </citation>
    <scope>NUCLEOTIDE SEQUENCE [LARGE SCALE GENOMIC DNA]</scope>
    <source>
        <strain evidence="2">cv. WU1-14</strain>
    </source>
</reference>
<evidence type="ECO:0000313" key="1">
    <source>
        <dbReference type="EMBL" id="PON31684.1"/>
    </source>
</evidence>
<dbReference type="Proteomes" id="UP000237105">
    <property type="component" value="Unassembled WGS sequence"/>
</dbReference>
<sequence length="153" mass="17174">MGEVGSSGTIHGLQVLKVSKPKPRGRPCQGFFLVSDFILPNAEWDLPKLLSSFDPNQATAISKIPLTSIPRSDFWIWSPASNGKFSTKSAYLTDQKTCLQNHTALSSVLWNKLWAAHIHPRHKIMWWQAILDILPTKCRIARVVNIENITCPV</sequence>
<name>A0A2P5A581_PARAD</name>
<accession>A0A2P5A581</accession>
<dbReference type="AlphaFoldDB" id="A0A2P5A581"/>
<gene>
    <name evidence="1" type="ORF">PanWU01x14_367940</name>
</gene>
<organism evidence="1 2">
    <name type="scientific">Parasponia andersonii</name>
    <name type="common">Sponia andersonii</name>
    <dbReference type="NCBI Taxonomy" id="3476"/>
    <lineage>
        <taxon>Eukaryota</taxon>
        <taxon>Viridiplantae</taxon>
        <taxon>Streptophyta</taxon>
        <taxon>Embryophyta</taxon>
        <taxon>Tracheophyta</taxon>
        <taxon>Spermatophyta</taxon>
        <taxon>Magnoliopsida</taxon>
        <taxon>eudicotyledons</taxon>
        <taxon>Gunneridae</taxon>
        <taxon>Pentapetalae</taxon>
        <taxon>rosids</taxon>
        <taxon>fabids</taxon>
        <taxon>Rosales</taxon>
        <taxon>Cannabaceae</taxon>
        <taxon>Parasponia</taxon>
    </lineage>
</organism>
<protein>
    <recommendedName>
        <fullName evidence="3">Reverse transcriptase zinc-binding domain-containing protein</fullName>
    </recommendedName>
</protein>
<evidence type="ECO:0000313" key="2">
    <source>
        <dbReference type="Proteomes" id="UP000237105"/>
    </source>
</evidence>